<dbReference type="FunFam" id="2.10.10.10:FF:000001">
    <property type="entry name" value="Fibronectin 1a isoform 1"/>
    <property type="match status" value="1"/>
</dbReference>
<feature type="domain" description="Fibronectin type-II" evidence="10">
    <location>
        <begin position="159"/>
        <end position="204"/>
    </location>
</feature>
<dbReference type="STRING" id="50429.A0A2B4RDZ9"/>
<dbReference type="InterPro" id="IPR036943">
    <property type="entry name" value="FN_type2_sf"/>
</dbReference>
<feature type="disulfide bond" evidence="7">
    <location>
        <begin position="83"/>
        <end position="110"/>
    </location>
</feature>
<comment type="subcellular location">
    <subcellularLocation>
        <location evidence="1">Secreted</location>
    </subcellularLocation>
</comment>
<accession>A0A2B4RDZ9</accession>
<sequence>MKTLKIISFFNPVLLFWGFCWGAFDAGAIAHSSSEPGVSRHEVSHSVLSQEGRTSVVYTLTGNDNHAPCVFPFFYDGKNYTSCTFKDCKHNLSWCATTKNYDRDKKWGHCQTDKDVTDCPDLHSRCGIWAQEGECVVNAPYMCQKCARSCGLCTFGGNGRGRPCKFPFFYKERLVYNCLHFNKQTWCATTTDYNMDKRWGYCFPKLYRDIREVNEKYFHWGECDDMNDDCQQWAKQGLCQKDPEKMNEMCPWSCHKCAPMKLVTLKGCKDYSSMCADWARRGDCDDNAVFMFAFCRWSCKQCAKSTIEKTARDRMPRECKQWVRNGDCFLHQEFMLQNCRESCMAGGYEKGRMCLDEVADCHNLAREGFCKSRSSMGIMRKYCKYSCGWCS</sequence>
<dbReference type="GO" id="GO:0005576">
    <property type="term" value="C:extracellular region"/>
    <property type="evidence" value="ECO:0007669"/>
    <property type="project" value="UniProtKB-SubCell"/>
</dbReference>
<organism evidence="12 13">
    <name type="scientific">Stylophora pistillata</name>
    <name type="common">Smooth cauliflower coral</name>
    <dbReference type="NCBI Taxonomy" id="50429"/>
    <lineage>
        <taxon>Eukaryota</taxon>
        <taxon>Metazoa</taxon>
        <taxon>Cnidaria</taxon>
        <taxon>Anthozoa</taxon>
        <taxon>Hexacorallia</taxon>
        <taxon>Scleractinia</taxon>
        <taxon>Astrocoeniina</taxon>
        <taxon>Pocilloporidae</taxon>
        <taxon>Stylophora</taxon>
    </lineage>
</organism>
<protein>
    <submittedName>
        <fullName evidence="12">Fibronectin</fullName>
    </submittedName>
</protein>
<feature type="chain" id="PRO_5013401195" evidence="9">
    <location>
        <begin position="23"/>
        <end position="391"/>
    </location>
</feature>
<dbReference type="PANTHER" id="PTHR22918:SF1">
    <property type="entry name" value="FIBRONECTIN TYPE-II DOMAIN-CONTAINING PROTEIN"/>
    <property type="match status" value="1"/>
</dbReference>
<dbReference type="GO" id="GO:0009986">
    <property type="term" value="C:cell surface"/>
    <property type="evidence" value="ECO:0007669"/>
    <property type="project" value="TreeGrafter"/>
</dbReference>
<dbReference type="EMBL" id="LSMT01000771">
    <property type="protein sequence ID" value="PFX14505.1"/>
    <property type="molecule type" value="Genomic_DNA"/>
</dbReference>
<dbReference type="PANTHER" id="PTHR22918">
    <property type="entry name" value="SEMINAL PLASMA PROTEIN"/>
    <property type="match status" value="1"/>
</dbReference>
<feature type="domain" description="ShKT" evidence="11">
    <location>
        <begin position="223"/>
        <end position="257"/>
    </location>
</feature>
<dbReference type="PROSITE" id="PS51092">
    <property type="entry name" value="FN2_2"/>
    <property type="match status" value="2"/>
</dbReference>
<feature type="domain" description="ShKT" evidence="11">
    <location>
        <begin position="354"/>
        <end position="390"/>
    </location>
</feature>
<comment type="caution">
    <text evidence="7">Lacks conserved residue(s) required for the propagation of feature annotation.</text>
</comment>
<evidence type="ECO:0000256" key="5">
    <source>
        <dbReference type="ARBA" id="ARBA00022737"/>
    </source>
</evidence>
<reference evidence="13" key="1">
    <citation type="journal article" date="2017" name="bioRxiv">
        <title>Comparative analysis of the genomes of Stylophora pistillata and Acropora digitifera provides evidence for extensive differences between species of corals.</title>
        <authorList>
            <person name="Voolstra C.R."/>
            <person name="Li Y."/>
            <person name="Liew Y.J."/>
            <person name="Baumgarten S."/>
            <person name="Zoccola D."/>
            <person name="Flot J.-F."/>
            <person name="Tambutte S."/>
            <person name="Allemand D."/>
            <person name="Aranda M."/>
        </authorList>
    </citation>
    <scope>NUCLEOTIDE SEQUENCE [LARGE SCALE GENOMIC DNA]</scope>
</reference>
<evidence type="ECO:0000256" key="7">
    <source>
        <dbReference type="PROSITE-ProRule" id="PRU00479"/>
    </source>
</evidence>
<dbReference type="InterPro" id="IPR051666">
    <property type="entry name" value="SP_Capacitation_Regulator"/>
</dbReference>
<dbReference type="Gene3D" id="2.10.10.10">
    <property type="entry name" value="Fibronectin, type II, collagen-binding"/>
    <property type="match status" value="2"/>
</dbReference>
<evidence type="ECO:0000256" key="3">
    <source>
        <dbReference type="ARBA" id="ARBA00022525"/>
    </source>
</evidence>
<dbReference type="SMART" id="SM00059">
    <property type="entry name" value="FN2"/>
    <property type="match status" value="2"/>
</dbReference>
<feature type="domain" description="ShKT" evidence="11">
    <location>
        <begin position="119"/>
        <end position="153"/>
    </location>
</feature>
<evidence type="ECO:0000313" key="12">
    <source>
        <dbReference type="EMBL" id="PFX14505.1"/>
    </source>
</evidence>
<dbReference type="PROSITE" id="PS51670">
    <property type="entry name" value="SHKT"/>
    <property type="match status" value="4"/>
</dbReference>
<dbReference type="Proteomes" id="UP000225706">
    <property type="component" value="Unassembled WGS sequence"/>
</dbReference>
<comment type="similarity">
    <text evidence="2">Belongs to the seminal plasma protein family.</text>
</comment>
<feature type="domain" description="ShKT" evidence="11">
    <location>
        <begin position="268"/>
        <end position="302"/>
    </location>
</feature>
<evidence type="ECO:0000259" key="10">
    <source>
        <dbReference type="PROSITE" id="PS51092"/>
    </source>
</evidence>
<feature type="disulfide bond" evidence="7">
    <location>
        <begin position="69"/>
        <end position="95"/>
    </location>
</feature>
<feature type="signal peptide" evidence="9">
    <location>
        <begin position="1"/>
        <end position="22"/>
    </location>
</feature>
<dbReference type="AlphaFoldDB" id="A0A2B4RDZ9"/>
<keyword evidence="5" id="KW-0677">Repeat</keyword>
<dbReference type="PRINTS" id="PR00013">
    <property type="entry name" value="FNTYPEII"/>
</dbReference>
<dbReference type="GO" id="GO:0008201">
    <property type="term" value="F:heparin binding"/>
    <property type="evidence" value="ECO:0007669"/>
    <property type="project" value="TreeGrafter"/>
</dbReference>
<dbReference type="OrthoDB" id="5944909at2759"/>
<keyword evidence="3" id="KW-0964">Secreted</keyword>
<dbReference type="SUPFAM" id="SSF57440">
    <property type="entry name" value="Kringle-like"/>
    <property type="match status" value="2"/>
</dbReference>
<dbReference type="GO" id="GO:0090729">
    <property type="term" value="F:toxin activity"/>
    <property type="evidence" value="ECO:0007669"/>
    <property type="project" value="UniProtKB-KW"/>
</dbReference>
<evidence type="ECO:0000256" key="9">
    <source>
        <dbReference type="SAM" id="SignalP"/>
    </source>
</evidence>
<feature type="disulfide bond" evidence="8">
    <location>
        <begin position="268"/>
        <end position="302"/>
    </location>
</feature>
<name>A0A2B4RDZ9_STYPI</name>
<evidence type="ECO:0000256" key="8">
    <source>
        <dbReference type="PROSITE-ProRule" id="PRU01005"/>
    </source>
</evidence>
<dbReference type="Pfam" id="PF01549">
    <property type="entry name" value="ShK"/>
    <property type="match status" value="5"/>
</dbReference>
<proteinExistence type="inferred from homology"/>
<feature type="domain" description="Fibronectin type-II" evidence="10">
    <location>
        <begin position="64"/>
        <end position="112"/>
    </location>
</feature>
<dbReference type="CDD" id="cd00062">
    <property type="entry name" value="FN2"/>
    <property type="match status" value="1"/>
</dbReference>
<dbReference type="Pfam" id="PF00040">
    <property type="entry name" value="fn2"/>
    <property type="match status" value="2"/>
</dbReference>
<evidence type="ECO:0000256" key="4">
    <source>
        <dbReference type="ARBA" id="ARBA00022656"/>
    </source>
</evidence>
<dbReference type="SMART" id="SM00254">
    <property type="entry name" value="ShKT"/>
    <property type="match status" value="5"/>
</dbReference>
<feature type="disulfide bond" evidence="8">
    <location>
        <begin position="119"/>
        <end position="153"/>
    </location>
</feature>
<evidence type="ECO:0000256" key="1">
    <source>
        <dbReference type="ARBA" id="ARBA00004613"/>
    </source>
</evidence>
<keyword evidence="13" id="KW-1185">Reference proteome</keyword>
<gene>
    <name evidence="12" type="primary">Fn1</name>
    <name evidence="12" type="ORF">AWC38_SpisGene21332</name>
</gene>
<dbReference type="Gene3D" id="1.10.10.1940">
    <property type="match status" value="1"/>
</dbReference>
<dbReference type="InterPro" id="IPR013806">
    <property type="entry name" value="Kringle-like"/>
</dbReference>
<keyword evidence="6 7" id="KW-1015">Disulfide bond</keyword>
<evidence type="ECO:0000256" key="6">
    <source>
        <dbReference type="ARBA" id="ARBA00023157"/>
    </source>
</evidence>
<feature type="disulfide bond" evidence="8">
    <location>
        <begin position="223"/>
        <end position="257"/>
    </location>
</feature>
<keyword evidence="4" id="KW-0800">Toxin</keyword>
<keyword evidence="9" id="KW-0732">Signal</keyword>
<evidence type="ECO:0000313" key="13">
    <source>
        <dbReference type="Proteomes" id="UP000225706"/>
    </source>
</evidence>
<dbReference type="InterPro" id="IPR000562">
    <property type="entry name" value="FN_type2_dom"/>
</dbReference>
<evidence type="ECO:0000259" key="11">
    <source>
        <dbReference type="PROSITE" id="PS51670"/>
    </source>
</evidence>
<comment type="caution">
    <text evidence="12">The sequence shown here is derived from an EMBL/GenBank/DDBJ whole genome shotgun (WGS) entry which is preliminary data.</text>
</comment>
<evidence type="ECO:0000256" key="2">
    <source>
        <dbReference type="ARBA" id="ARBA00010011"/>
    </source>
</evidence>
<dbReference type="InterPro" id="IPR003582">
    <property type="entry name" value="ShKT_dom"/>
</dbReference>